<dbReference type="EMBL" id="CM029037">
    <property type="protein sequence ID" value="KAG2657075.1"/>
    <property type="molecule type" value="Genomic_DNA"/>
</dbReference>
<accession>A0A8T0XCD7</accession>
<organism evidence="2 3">
    <name type="scientific">Panicum virgatum</name>
    <name type="common">Blackwell switchgrass</name>
    <dbReference type="NCBI Taxonomy" id="38727"/>
    <lineage>
        <taxon>Eukaryota</taxon>
        <taxon>Viridiplantae</taxon>
        <taxon>Streptophyta</taxon>
        <taxon>Embryophyta</taxon>
        <taxon>Tracheophyta</taxon>
        <taxon>Spermatophyta</taxon>
        <taxon>Magnoliopsida</taxon>
        <taxon>Liliopsida</taxon>
        <taxon>Poales</taxon>
        <taxon>Poaceae</taxon>
        <taxon>PACMAD clade</taxon>
        <taxon>Panicoideae</taxon>
        <taxon>Panicodae</taxon>
        <taxon>Paniceae</taxon>
        <taxon>Panicinae</taxon>
        <taxon>Panicum</taxon>
        <taxon>Panicum sect. Hiantes</taxon>
    </lineage>
</organism>
<evidence type="ECO:0000313" key="2">
    <source>
        <dbReference type="EMBL" id="KAG2657075.1"/>
    </source>
</evidence>
<gene>
    <name evidence="2" type="ORF">PVAP13_1KG115454</name>
</gene>
<feature type="region of interest" description="Disordered" evidence="1">
    <location>
        <begin position="1"/>
        <end position="130"/>
    </location>
</feature>
<keyword evidence="3" id="KW-1185">Reference proteome</keyword>
<name>A0A8T0XCD7_PANVG</name>
<feature type="compositionally biased region" description="Low complexity" evidence="1">
    <location>
        <begin position="99"/>
        <end position="111"/>
    </location>
</feature>
<feature type="compositionally biased region" description="Basic residues" evidence="1">
    <location>
        <begin position="51"/>
        <end position="75"/>
    </location>
</feature>
<evidence type="ECO:0000256" key="1">
    <source>
        <dbReference type="SAM" id="MobiDB-lite"/>
    </source>
</evidence>
<evidence type="ECO:0000313" key="3">
    <source>
        <dbReference type="Proteomes" id="UP000823388"/>
    </source>
</evidence>
<comment type="caution">
    <text evidence="2">The sequence shown here is derived from an EMBL/GenBank/DDBJ whole genome shotgun (WGS) entry which is preliminary data.</text>
</comment>
<proteinExistence type="predicted"/>
<sequence length="130" mass="15163">MLLRPVCPTPPHYSSYTPRPFLPRPRANPPPPSPCLGGWASTENLGYGRRIQQRWWRRPPRRRRRHGGGRHRWRGWWRGSSGLPREAWARPWPPPPAPANSNPQAQQQQQQMLTRELGPTSSCSRRRRSP</sequence>
<dbReference type="AlphaFoldDB" id="A0A8T0XCD7"/>
<dbReference type="Proteomes" id="UP000823388">
    <property type="component" value="Chromosome 1K"/>
</dbReference>
<feature type="compositionally biased region" description="Pro residues" evidence="1">
    <location>
        <begin position="20"/>
        <end position="34"/>
    </location>
</feature>
<reference evidence="2 3" key="1">
    <citation type="submission" date="2020-05" db="EMBL/GenBank/DDBJ databases">
        <title>WGS assembly of Panicum virgatum.</title>
        <authorList>
            <person name="Lovell J.T."/>
            <person name="Jenkins J."/>
            <person name="Shu S."/>
            <person name="Juenger T.E."/>
            <person name="Schmutz J."/>
        </authorList>
    </citation>
    <scope>NUCLEOTIDE SEQUENCE [LARGE SCALE GENOMIC DNA]</scope>
    <source>
        <strain evidence="3">cv. AP13</strain>
    </source>
</reference>
<protein>
    <submittedName>
        <fullName evidence="2">Uncharacterized protein</fullName>
    </submittedName>
</protein>